<feature type="transmembrane region" description="Helical" evidence="7">
    <location>
        <begin position="397"/>
        <end position="418"/>
    </location>
</feature>
<dbReference type="PIRSF" id="PIRSF006603">
    <property type="entry name" value="DinF"/>
    <property type="match status" value="1"/>
</dbReference>
<evidence type="ECO:0000256" key="7">
    <source>
        <dbReference type="SAM" id="Phobius"/>
    </source>
</evidence>
<keyword evidence="6 7" id="KW-0472">Membrane</keyword>
<comment type="subcellular location">
    <subcellularLocation>
        <location evidence="1">Cell membrane</location>
        <topology evidence="1">Multi-pass membrane protein</topology>
    </subcellularLocation>
</comment>
<feature type="transmembrane region" description="Helical" evidence="7">
    <location>
        <begin position="201"/>
        <end position="224"/>
    </location>
</feature>
<feature type="transmembrane region" description="Helical" evidence="7">
    <location>
        <begin position="176"/>
        <end position="195"/>
    </location>
</feature>
<comment type="caution">
    <text evidence="8">The sequence shown here is derived from an EMBL/GenBank/DDBJ whole genome shotgun (WGS) entry which is preliminary data.</text>
</comment>
<proteinExistence type="predicted"/>
<dbReference type="InterPro" id="IPR048279">
    <property type="entry name" value="MdtK-like"/>
</dbReference>
<evidence type="ECO:0000256" key="4">
    <source>
        <dbReference type="ARBA" id="ARBA00022692"/>
    </source>
</evidence>
<dbReference type="AlphaFoldDB" id="A0A3A9AP08"/>
<feature type="transmembrane region" description="Helical" evidence="7">
    <location>
        <begin position="430"/>
        <end position="449"/>
    </location>
</feature>
<dbReference type="RefSeq" id="WP_120467236.1">
    <property type="nucleotide sequence ID" value="NZ_RAYQ01000003.1"/>
</dbReference>
<dbReference type="GO" id="GO:0042910">
    <property type="term" value="F:xenobiotic transmembrane transporter activity"/>
    <property type="evidence" value="ECO:0007669"/>
    <property type="project" value="InterPro"/>
</dbReference>
<evidence type="ECO:0000313" key="9">
    <source>
        <dbReference type="Proteomes" id="UP000280696"/>
    </source>
</evidence>
<accession>A0A3A9AP08</accession>
<evidence type="ECO:0000256" key="6">
    <source>
        <dbReference type="ARBA" id="ARBA00023136"/>
    </source>
</evidence>
<protein>
    <submittedName>
        <fullName evidence="8">MATE family efflux transporter</fullName>
    </submittedName>
</protein>
<dbReference type="NCBIfam" id="TIGR00797">
    <property type="entry name" value="matE"/>
    <property type="match status" value="1"/>
</dbReference>
<feature type="transmembrane region" description="Helical" evidence="7">
    <location>
        <begin position="59"/>
        <end position="83"/>
    </location>
</feature>
<gene>
    <name evidence="8" type="ORF">D7V94_04655</name>
</gene>
<dbReference type="GO" id="GO:0015297">
    <property type="term" value="F:antiporter activity"/>
    <property type="evidence" value="ECO:0007669"/>
    <property type="project" value="InterPro"/>
</dbReference>
<feature type="transmembrane region" description="Helical" evidence="7">
    <location>
        <begin position="145"/>
        <end position="169"/>
    </location>
</feature>
<dbReference type="CDD" id="cd13138">
    <property type="entry name" value="MATE_yoeA_like"/>
    <property type="match status" value="1"/>
</dbReference>
<keyword evidence="5 7" id="KW-1133">Transmembrane helix</keyword>
<evidence type="ECO:0000313" key="8">
    <source>
        <dbReference type="EMBL" id="RKI93260.1"/>
    </source>
</evidence>
<dbReference type="GO" id="GO:0005886">
    <property type="term" value="C:plasma membrane"/>
    <property type="evidence" value="ECO:0007669"/>
    <property type="project" value="UniProtKB-SubCell"/>
</dbReference>
<feature type="transmembrane region" description="Helical" evidence="7">
    <location>
        <begin position="361"/>
        <end position="385"/>
    </location>
</feature>
<dbReference type="Pfam" id="PF01554">
    <property type="entry name" value="MatE"/>
    <property type="match status" value="2"/>
</dbReference>
<dbReference type="InterPro" id="IPR002528">
    <property type="entry name" value="MATE_fam"/>
</dbReference>
<dbReference type="InterPro" id="IPR052031">
    <property type="entry name" value="Membrane_Transporter-Flippase"/>
</dbReference>
<dbReference type="EMBL" id="RAYQ01000003">
    <property type="protein sequence ID" value="RKI93260.1"/>
    <property type="molecule type" value="Genomic_DNA"/>
</dbReference>
<feature type="transmembrane region" description="Helical" evidence="7">
    <location>
        <begin position="103"/>
        <end position="125"/>
    </location>
</feature>
<evidence type="ECO:0000256" key="5">
    <source>
        <dbReference type="ARBA" id="ARBA00022989"/>
    </source>
</evidence>
<dbReference type="PANTHER" id="PTHR43549">
    <property type="entry name" value="MULTIDRUG RESISTANCE PROTEIN YPNP-RELATED"/>
    <property type="match status" value="1"/>
</dbReference>
<dbReference type="Proteomes" id="UP000280696">
    <property type="component" value="Unassembled WGS sequence"/>
</dbReference>
<feature type="transmembrane region" description="Helical" evidence="7">
    <location>
        <begin position="21"/>
        <end position="39"/>
    </location>
</feature>
<feature type="transmembrane region" description="Helical" evidence="7">
    <location>
        <begin position="327"/>
        <end position="346"/>
    </location>
</feature>
<evidence type="ECO:0000256" key="3">
    <source>
        <dbReference type="ARBA" id="ARBA00022475"/>
    </source>
</evidence>
<name>A0A3A9AP08_9FIRM</name>
<organism evidence="8 9">
    <name type="scientific">Parablautia intestinalis</name>
    <dbReference type="NCBI Taxonomy" id="2320100"/>
    <lineage>
        <taxon>Bacteria</taxon>
        <taxon>Bacillati</taxon>
        <taxon>Bacillota</taxon>
        <taxon>Clostridia</taxon>
        <taxon>Lachnospirales</taxon>
        <taxon>Lachnospiraceae</taxon>
        <taxon>Parablautia</taxon>
    </lineage>
</organism>
<dbReference type="PANTHER" id="PTHR43549:SF3">
    <property type="entry name" value="MULTIDRUG RESISTANCE PROTEIN YPNP-RELATED"/>
    <property type="match status" value="1"/>
</dbReference>
<keyword evidence="3" id="KW-1003">Cell membrane</keyword>
<keyword evidence="4 7" id="KW-0812">Transmembrane</keyword>
<keyword evidence="9" id="KW-1185">Reference proteome</keyword>
<evidence type="ECO:0000256" key="2">
    <source>
        <dbReference type="ARBA" id="ARBA00022448"/>
    </source>
</evidence>
<sequence length="457" mass="49805">MKTKHEQKRDMQIVDMTTGSPMKLIFGFAVPMFIGNIFQQLYAMVDTIVVGHNLGDSSIAAIGASVALYSFILHIAFGMNIGYGMVVTRCFGAHNEKELRRSIAGMMALNVGVTLGITVISLLFLRPLLMFVNTPEEIFEQAYEYIAIVCMGMICTICYNMFAAILRAVGNSKAPLYFLIISFLLNIVLDIALVAGMKKGVAGAGAATVLSQGISALLCGGYLFKNYRAILPQKEDFKIPQALMRELLSTGISMALVHCVVDLGTMIFQRSTNGLGESVIAAFTVSRRIMETLLEPACTIAIANSVFAGQNLGAGQILRIKRTLKKVLGVEVLWAAAACFMVWLWGKELVVLLTGTKDADMLQNAVMCLRIQFSFYPAVTILMCLRETMQAIGYKVAPVLSSVIELLVKVLAAVYLIPRFGFWGTSITEPVTWVLMTVFLAVVLGVIPVKSRQEATG</sequence>
<evidence type="ECO:0000256" key="1">
    <source>
        <dbReference type="ARBA" id="ARBA00004651"/>
    </source>
</evidence>
<dbReference type="OrthoDB" id="9776324at2"/>
<reference evidence="8 9" key="1">
    <citation type="submission" date="2018-09" db="EMBL/GenBank/DDBJ databases">
        <title>Murine metabolic-syndrome-specific gut microbial biobank.</title>
        <authorList>
            <person name="Liu C."/>
        </authorList>
    </citation>
    <scope>NUCLEOTIDE SEQUENCE [LARGE SCALE GENOMIC DNA]</scope>
    <source>
        <strain evidence="8 9">0.1xD8-82</strain>
    </source>
</reference>
<keyword evidence="2" id="KW-0813">Transport</keyword>